<comment type="caution">
    <text evidence="2">The sequence shown here is derived from an EMBL/GenBank/DDBJ whole genome shotgun (WGS) entry which is preliminary data.</text>
</comment>
<organism evidence="2 3">
    <name type="scientific">Phlyctema vagabunda</name>
    <dbReference type="NCBI Taxonomy" id="108571"/>
    <lineage>
        <taxon>Eukaryota</taxon>
        <taxon>Fungi</taxon>
        <taxon>Dikarya</taxon>
        <taxon>Ascomycota</taxon>
        <taxon>Pezizomycotina</taxon>
        <taxon>Leotiomycetes</taxon>
        <taxon>Helotiales</taxon>
        <taxon>Dermateaceae</taxon>
        <taxon>Phlyctema</taxon>
    </lineage>
</organism>
<dbReference type="PROSITE" id="PS51186">
    <property type="entry name" value="GNAT"/>
    <property type="match status" value="1"/>
</dbReference>
<sequence>MSLQTTPLWTEVEDHRSTTSAHTTIRSNAFPLILRTPLPEDIAGLTEVMMNPENTGSDLSISKMTPSEINDLVSKWMNLTDPLQHLNMVILRHGKVIGVTGLGWIGSAKDKGLSSNDHDLVGVVGVLLNPDMRRQGMAFDVLKIAIDYGFRQLKMLQITLGTSSKNLPMRGLMEKKFEMPATVEEPDRFGNDLVWKIDQQDWLATAYDSHDA</sequence>
<evidence type="ECO:0000259" key="1">
    <source>
        <dbReference type="PROSITE" id="PS51186"/>
    </source>
</evidence>
<evidence type="ECO:0000313" key="3">
    <source>
        <dbReference type="Proteomes" id="UP001629113"/>
    </source>
</evidence>
<dbReference type="InterPro" id="IPR000182">
    <property type="entry name" value="GNAT_dom"/>
</dbReference>
<proteinExistence type="predicted"/>
<dbReference type="Gene3D" id="3.40.630.30">
    <property type="match status" value="1"/>
</dbReference>
<dbReference type="SUPFAM" id="SSF55729">
    <property type="entry name" value="Acyl-CoA N-acyltransferases (Nat)"/>
    <property type="match status" value="1"/>
</dbReference>
<keyword evidence="3" id="KW-1185">Reference proteome</keyword>
<name>A0ABR4P2R9_9HELO</name>
<protein>
    <submittedName>
        <fullName evidence="2">Acetyltransferase</fullName>
    </submittedName>
</protein>
<dbReference type="Proteomes" id="UP001629113">
    <property type="component" value="Unassembled WGS sequence"/>
</dbReference>
<dbReference type="Pfam" id="PF13302">
    <property type="entry name" value="Acetyltransf_3"/>
    <property type="match status" value="1"/>
</dbReference>
<dbReference type="InterPro" id="IPR016181">
    <property type="entry name" value="Acyl_CoA_acyltransferase"/>
</dbReference>
<dbReference type="EMBL" id="JBFCZG010000011">
    <property type="protein sequence ID" value="KAL3417381.1"/>
    <property type="molecule type" value="Genomic_DNA"/>
</dbReference>
<feature type="domain" description="N-acetyltransferase" evidence="1">
    <location>
        <begin position="32"/>
        <end position="200"/>
    </location>
</feature>
<accession>A0ABR4P2R9</accession>
<gene>
    <name evidence="2" type="ORF">PVAG01_11381</name>
</gene>
<reference evidence="2 3" key="1">
    <citation type="submission" date="2024-06" db="EMBL/GenBank/DDBJ databases">
        <title>Complete genome of Phlyctema vagabunda strain 19-DSS-EL-015.</title>
        <authorList>
            <person name="Fiorenzani C."/>
        </authorList>
    </citation>
    <scope>NUCLEOTIDE SEQUENCE [LARGE SCALE GENOMIC DNA]</scope>
    <source>
        <strain evidence="2 3">19-DSS-EL-015</strain>
    </source>
</reference>
<evidence type="ECO:0000313" key="2">
    <source>
        <dbReference type="EMBL" id="KAL3417381.1"/>
    </source>
</evidence>